<comment type="caution">
    <text evidence="5">The sequence shown here is derived from an EMBL/GenBank/DDBJ whole genome shotgun (WGS) entry which is preliminary data.</text>
</comment>
<dbReference type="EMBL" id="SGBB01000006">
    <property type="protein sequence ID" value="RZD18664.1"/>
    <property type="molecule type" value="Genomic_DNA"/>
</dbReference>
<evidence type="ECO:0000256" key="1">
    <source>
        <dbReference type="ARBA" id="ARBA00022649"/>
    </source>
</evidence>
<keyword evidence="2" id="KW-0540">Nuclease</keyword>
<dbReference type="GO" id="GO:0110001">
    <property type="term" value="C:toxin-antitoxin complex"/>
    <property type="evidence" value="ECO:0007669"/>
    <property type="project" value="InterPro"/>
</dbReference>
<dbReference type="Proteomes" id="UP000319296">
    <property type="component" value="Unassembled WGS sequence"/>
</dbReference>
<dbReference type="GO" id="GO:0004540">
    <property type="term" value="F:RNA nuclease activity"/>
    <property type="evidence" value="ECO:0007669"/>
    <property type="project" value="InterPro"/>
</dbReference>
<dbReference type="GO" id="GO:0016787">
    <property type="term" value="F:hydrolase activity"/>
    <property type="evidence" value="ECO:0007669"/>
    <property type="project" value="UniProtKB-KW"/>
</dbReference>
<keyword evidence="1" id="KW-1277">Toxin-antitoxin system</keyword>
<dbReference type="InterPro" id="IPR008201">
    <property type="entry name" value="HepT-like"/>
</dbReference>
<dbReference type="InterPro" id="IPR052379">
    <property type="entry name" value="Type_VII_TA_RNase"/>
</dbReference>
<dbReference type="Pfam" id="PF01934">
    <property type="entry name" value="HepT-like"/>
    <property type="match status" value="1"/>
</dbReference>
<evidence type="ECO:0000256" key="2">
    <source>
        <dbReference type="ARBA" id="ARBA00022722"/>
    </source>
</evidence>
<name>A0A519BN13_9DELT</name>
<evidence type="ECO:0000313" key="5">
    <source>
        <dbReference type="EMBL" id="RZD18664.1"/>
    </source>
</evidence>
<dbReference type="Gene3D" id="1.20.120.580">
    <property type="entry name" value="bsu32300-like"/>
    <property type="match status" value="1"/>
</dbReference>
<dbReference type="AlphaFoldDB" id="A0A519BN13"/>
<evidence type="ECO:0000256" key="3">
    <source>
        <dbReference type="ARBA" id="ARBA00022801"/>
    </source>
</evidence>
<dbReference type="NCBIfam" id="NF047751">
    <property type="entry name" value="HepT_toxin"/>
    <property type="match status" value="1"/>
</dbReference>
<evidence type="ECO:0000256" key="4">
    <source>
        <dbReference type="ARBA" id="ARBA00024207"/>
    </source>
</evidence>
<gene>
    <name evidence="5" type="ORF">EVG15_04590</name>
</gene>
<evidence type="ECO:0000313" key="6">
    <source>
        <dbReference type="Proteomes" id="UP000319296"/>
    </source>
</evidence>
<dbReference type="PANTHER" id="PTHR33397:SF5">
    <property type="entry name" value="RNASE YUTE-RELATED"/>
    <property type="match status" value="1"/>
</dbReference>
<comment type="similarity">
    <text evidence="4">Belongs to the HepT RNase toxin family.</text>
</comment>
<dbReference type="PANTHER" id="PTHR33397">
    <property type="entry name" value="UPF0331 PROTEIN YUTE"/>
    <property type="match status" value="1"/>
</dbReference>
<organism evidence="5 6">
    <name type="scientific">Candidatus Acididesulfobacter diazotrophicus</name>
    <dbReference type="NCBI Taxonomy" id="2597226"/>
    <lineage>
        <taxon>Bacteria</taxon>
        <taxon>Deltaproteobacteria</taxon>
        <taxon>Candidatus Acidulodesulfobacterales</taxon>
        <taxon>Candidatus Acididesulfobacter</taxon>
    </lineage>
</organism>
<keyword evidence="3" id="KW-0378">Hydrolase</keyword>
<accession>A0A519BN13</accession>
<dbReference type="InterPro" id="IPR037038">
    <property type="entry name" value="HepT-like_sf"/>
</dbReference>
<protein>
    <submittedName>
        <fullName evidence="5">DUF86 domain-containing protein</fullName>
    </submittedName>
</protein>
<proteinExistence type="inferred from homology"/>
<reference evidence="5 6" key="1">
    <citation type="journal article" date="2019" name="ISME J.">
        <title>Insights into ecological role of a new deltaproteobacterial order Candidatus Acidulodesulfobacterales by metagenomics and metatranscriptomics.</title>
        <authorList>
            <person name="Tan S."/>
            <person name="Liu J."/>
            <person name="Fang Y."/>
            <person name="Hedlund B.P."/>
            <person name="Lian Z.H."/>
            <person name="Huang L.Y."/>
            <person name="Li J.T."/>
            <person name="Huang L.N."/>
            <person name="Li W.J."/>
            <person name="Jiang H.C."/>
            <person name="Dong H.L."/>
            <person name="Shu W.S."/>
        </authorList>
    </citation>
    <scope>NUCLEOTIDE SEQUENCE [LARGE SCALE GENOMIC DNA]</scope>
    <source>
        <strain evidence="5">AP1</strain>
    </source>
</reference>
<sequence>MQDRIEKKIKRIKNYLRIIDQLKPDCISKIHTDPIYKGALLHYLYIVSDSCVSIAEMIIKYKNLEQPESYYEAIDILGEHKIIPPEFAYEFAKIASFRNFLSHDYEEINYKIICEEILGKLEDVEIYLNYIAKSL</sequence>